<evidence type="ECO:0000313" key="1">
    <source>
        <dbReference type="EMBL" id="GCE27575.1"/>
    </source>
</evidence>
<proteinExistence type="predicted"/>
<reference evidence="2" key="1">
    <citation type="submission" date="2018-12" db="EMBL/GenBank/DDBJ databases">
        <title>Tengunoibacter tsumagoiensis gen. nov., sp. nov., Dictyobacter kobayashii sp. nov., D. alpinus sp. nov., and D. joshuensis sp. nov. and description of Dictyobacteraceae fam. nov. within the order Ktedonobacterales isolated from Tengu-no-mugimeshi.</title>
        <authorList>
            <person name="Wang C.M."/>
            <person name="Zheng Y."/>
            <person name="Sakai Y."/>
            <person name="Toyoda A."/>
            <person name="Minakuchi Y."/>
            <person name="Abe K."/>
            <person name="Yokota A."/>
            <person name="Yabe S."/>
        </authorList>
    </citation>
    <scope>NUCLEOTIDE SEQUENCE [LARGE SCALE GENOMIC DNA]</scope>
    <source>
        <strain evidence="2">Uno16</strain>
    </source>
</reference>
<dbReference type="SUPFAM" id="SSF53300">
    <property type="entry name" value="vWA-like"/>
    <property type="match status" value="1"/>
</dbReference>
<name>A0A402B897_9CHLR</name>
<protein>
    <recommendedName>
        <fullName evidence="3">VWFA domain-containing protein</fullName>
    </recommendedName>
</protein>
<dbReference type="OrthoDB" id="160286at2"/>
<dbReference type="InterPro" id="IPR036465">
    <property type="entry name" value="vWFA_dom_sf"/>
</dbReference>
<evidence type="ECO:0008006" key="3">
    <source>
        <dbReference type="Google" id="ProtNLM"/>
    </source>
</evidence>
<dbReference type="AlphaFoldDB" id="A0A402B897"/>
<sequence>MIDSKQTSNILLGVILDVSSSMQRNWNNHDSRKVPPVEIIRELLNKRIFEFQNDMHDSEKRDDTEIFCLGMGFKTFMHMNNEDISYQREHGMGPNTKRLPVHHLVCDLLALADIVPDRDKLVDLQEQLNKRWQYYAKDIMEHSTITESVGENLRSHIQQEMYQSAIRRLRRGWQYKLSQIEQQNSLPDWLAKYAQNYAVGRERKIAKVSFQDSQSYVNDVIKDTKNNFEQNASTYIHIIQNCLENFIEEYTHLTLKALTLGFGNSELVETLDAETAMVLVAQVQSELALEVKKNINLIMAKHLAHLEISKLSIGAHINNQKARNLTERCIAKHGWDIIQPLIETTIYTIFLEKFEKQIEQDFPYWIQLASMREVTRPIRQITNILPLIQTEHSTADKIMFGGTPFALALDKAAIRFIDPQYQENAKVLIIISDGEFFQSSSVVATADLLKKRGVKIISCIVANHDLRTRFIKQSPKNWPEGATQMLEIASDQDNLLLPPHIELTDEKLCIQVNHSSIINDVLSTFLN</sequence>
<accession>A0A402B897</accession>
<dbReference type="EMBL" id="BIFT01000001">
    <property type="protein sequence ID" value="GCE27575.1"/>
    <property type="molecule type" value="Genomic_DNA"/>
</dbReference>
<gene>
    <name evidence="1" type="ORF">KDA_30590</name>
</gene>
<dbReference type="Gene3D" id="3.40.50.410">
    <property type="entry name" value="von Willebrand factor, type A domain"/>
    <property type="match status" value="1"/>
</dbReference>
<evidence type="ECO:0000313" key="2">
    <source>
        <dbReference type="Proteomes" id="UP000287171"/>
    </source>
</evidence>
<dbReference type="Proteomes" id="UP000287171">
    <property type="component" value="Unassembled WGS sequence"/>
</dbReference>
<comment type="caution">
    <text evidence="1">The sequence shown here is derived from an EMBL/GenBank/DDBJ whole genome shotgun (WGS) entry which is preliminary data.</text>
</comment>
<keyword evidence="2" id="KW-1185">Reference proteome</keyword>
<organism evidence="1 2">
    <name type="scientific">Dictyobacter alpinus</name>
    <dbReference type="NCBI Taxonomy" id="2014873"/>
    <lineage>
        <taxon>Bacteria</taxon>
        <taxon>Bacillati</taxon>
        <taxon>Chloroflexota</taxon>
        <taxon>Ktedonobacteria</taxon>
        <taxon>Ktedonobacterales</taxon>
        <taxon>Dictyobacteraceae</taxon>
        <taxon>Dictyobacter</taxon>
    </lineage>
</organism>
<dbReference type="RefSeq" id="WP_126627905.1">
    <property type="nucleotide sequence ID" value="NZ_BIFT01000001.1"/>
</dbReference>